<dbReference type="Gene3D" id="3.90.1150.10">
    <property type="entry name" value="Aspartate Aminotransferase, domain 1"/>
    <property type="match status" value="1"/>
</dbReference>
<evidence type="ECO:0000256" key="4">
    <source>
        <dbReference type="ARBA" id="ARBA00022898"/>
    </source>
</evidence>
<keyword evidence="2 6" id="KW-0032">Aminotransferase</keyword>
<dbReference type="GO" id="GO:0030170">
    <property type="term" value="F:pyridoxal phosphate binding"/>
    <property type="evidence" value="ECO:0007669"/>
    <property type="project" value="InterPro"/>
</dbReference>
<organism evidence="6 7">
    <name type="scientific">Streptomyces albus (strain ATCC 21838 / DSM 41398 / FERM P-419 / JCM 4703 / NBRC 107858)</name>
    <dbReference type="NCBI Taxonomy" id="1081613"/>
    <lineage>
        <taxon>Bacteria</taxon>
        <taxon>Bacillati</taxon>
        <taxon>Actinomycetota</taxon>
        <taxon>Actinomycetes</taxon>
        <taxon>Kitasatosporales</taxon>
        <taxon>Streptomycetaceae</taxon>
        <taxon>Streptomyces</taxon>
    </lineage>
</organism>
<dbReference type="KEGG" id="sals:SLNWT_0851"/>
<accession>A0A0B5ESV5</accession>
<dbReference type="PANTHER" id="PTHR43094:SF1">
    <property type="entry name" value="AMINOTRANSFERASE CLASS-III"/>
    <property type="match status" value="1"/>
</dbReference>
<dbReference type="InterPro" id="IPR049704">
    <property type="entry name" value="Aminotrans_3_PPA_site"/>
</dbReference>
<dbReference type="EMBL" id="CP010519">
    <property type="protein sequence ID" value="AJE81227.1"/>
    <property type="molecule type" value="Genomic_DNA"/>
</dbReference>
<sequence length="460" mass="50522">MSTAQTHARTDLSARAYDHLWMHFTRMSAYEKSPVPVIVRGEGVHLWDEQGRRYLDGLAGLFVVQAGHGRRELAEVAAKQASELAFFPVWSYAHPKAVELAERLAHHAPGDLNKVFFTTGGGEAVETAWKLAKQYHKLTGNPGKYKVISRAVAYHGTPQGALSITGLPGLKAPFEPLVPGAHKVPNTNIYRAPVHGDDPEAFGRWAADQIEQEILFEGAETVAAVFLEPVQNAGGCFPPPPGYFARVREICDRHGVLLVSDEVICAFGRLGTLFACDKFGYVPDIITCAKGMTSGYSPIGAAVVSDRIAAPFYEGDTMFLHGYTFGGHPVSAAVALANLDLFEREGLCRHVLDHEDAFARTLGKLRDLPIVGDVRGNGFFHGIELVKDKATKETFTEEESERILYGFVSRKLYENGLYCRADDRGDPVIQLSPPLIADQSVFEEMEQIIRAVLTEAWTLI</sequence>
<keyword evidence="4 5" id="KW-0663">Pyridoxal phosphate</keyword>
<dbReference type="Pfam" id="PF00202">
    <property type="entry name" value="Aminotran_3"/>
    <property type="match status" value="1"/>
</dbReference>
<dbReference type="AlphaFoldDB" id="A0A0B5ESV5"/>
<reference evidence="6 7" key="1">
    <citation type="submission" date="2015-01" db="EMBL/GenBank/DDBJ databases">
        <title>Enhanced salinomycin production by adjusting the supply of polyketide extender units in Streptomyce albus DSM 41398.</title>
        <authorList>
            <person name="Lu C."/>
        </authorList>
    </citation>
    <scope>NUCLEOTIDE SEQUENCE [LARGE SCALE GENOMIC DNA]</scope>
    <source>
        <strain evidence="7">ATCC 21838 / DSM 41398 / FERM P-419 / JCM 4703 / NBRC 107858</strain>
    </source>
</reference>
<proteinExistence type="inferred from homology"/>
<evidence type="ECO:0000256" key="1">
    <source>
        <dbReference type="ARBA" id="ARBA00008954"/>
    </source>
</evidence>
<dbReference type="NCBIfam" id="NF005102">
    <property type="entry name" value="PRK06541.1"/>
    <property type="match status" value="1"/>
</dbReference>
<comment type="similarity">
    <text evidence="1 5">Belongs to the class-III pyridoxal-phosphate-dependent aminotransferase family.</text>
</comment>
<name>A0A0B5ESV5_STRA4</name>
<dbReference type="PANTHER" id="PTHR43094">
    <property type="entry name" value="AMINOTRANSFERASE"/>
    <property type="match status" value="1"/>
</dbReference>
<dbReference type="FunFam" id="3.40.640.10:FF:000014">
    <property type="entry name" value="Adenosylmethionine-8-amino-7-oxononanoate aminotransferase, probable"/>
    <property type="match status" value="1"/>
</dbReference>
<dbReference type="STRING" id="1888.Salbus254_1437"/>
<keyword evidence="3 6" id="KW-0808">Transferase</keyword>
<dbReference type="CDD" id="cd00610">
    <property type="entry name" value="OAT_like"/>
    <property type="match status" value="1"/>
</dbReference>
<dbReference type="PROSITE" id="PS00600">
    <property type="entry name" value="AA_TRANSFER_CLASS_3"/>
    <property type="match status" value="1"/>
</dbReference>
<dbReference type="InterPro" id="IPR015422">
    <property type="entry name" value="PyrdxlP-dep_Trfase_small"/>
</dbReference>
<evidence type="ECO:0000256" key="3">
    <source>
        <dbReference type="ARBA" id="ARBA00022679"/>
    </source>
</evidence>
<dbReference type="Gene3D" id="3.40.640.10">
    <property type="entry name" value="Type I PLP-dependent aspartate aminotransferase-like (Major domain)"/>
    <property type="match status" value="1"/>
</dbReference>
<dbReference type="InterPro" id="IPR015424">
    <property type="entry name" value="PyrdxlP-dep_Trfase"/>
</dbReference>
<dbReference type="Proteomes" id="UP000031523">
    <property type="component" value="Chromosome"/>
</dbReference>
<protein>
    <submittedName>
        <fullName evidence="6">Putative aminotransferase yhxA</fullName>
    </submittedName>
</protein>
<evidence type="ECO:0000313" key="7">
    <source>
        <dbReference type="Proteomes" id="UP000031523"/>
    </source>
</evidence>
<evidence type="ECO:0000313" key="6">
    <source>
        <dbReference type="EMBL" id="AJE81227.1"/>
    </source>
</evidence>
<keyword evidence="7" id="KW-1185">Reference proteome</keyword>
<dbReference type="InterPro" id="IPR015421">
    <property type="entry name" value="PyrdxlP-dep_Trfase_major"/>
</dbReference>
<dbReference type="GO" id="GO:0008483">
    <property type="term" value="F:transaminase activity"/>
    <property type="evidence" value="ECO:0007669"/>
    <property type="project" value="UniProtKB-KW"/>
</dbReference>
<dbReference type="SUPFAM" id="SSF53383">
    <property type="entry name" value="PLP-dependent transferases"/>
    <property type="match status" value="1"/>
</dbReference>
<gene>
    <name evidence="6" type="ORF">SLNWT_0851</name>
</gene>
<dbReference type="InterPro" id="IPR005814">
    <property type="entry name" value="Aminotrans_3"/>
</dbReference>
<evidence type="ECO:0000256" key="5">
    <source>
        <dbReference type="RuleBase" id="RU003560"/>
    </source>
</evidence>
<evidence type="ECO:0000256" key="2">
    <source>
        <dbReference type="ARBA" id="ARBA00022576"/>
    </source>
</evidence>